<protein>
    <submittedName>
        <fullName evidence="2">VOC family protein</fullName>
    </submittedName>
</protein>
<dbReference type="InterPro" id="IPR010393">
    <property type="entry name" value="DUF991_YecM-like"/>
</dbReference>
<reference evidence="3" key="2">
    <citation type="submission" date="2017-05" db="EMBL/GenBank/DDBJ databases">
        <title>Whole genome sequence of fish pathogenic bacteria, Photobacterium damselae subsp. piscicida, strain 91-197, isolated from hybrid striped bass (Morone sp.) in USA.</title>
        <authorList>
            <person name="Teru Y."/>
            <person name="Hikima J."/>
            <person name="Kono T."/>
            <person name="Sakai M."/>
            <person name="Takano T."/>
            <person name="Hawke J.P."/>
            <person name="Takeyama H."/>
            <person name="Aoki T."/>
        </authorList>
    </citation>
    <scope>NUCLEOTIDE SEQUENCE [LARGE SCALE GENOMIC DNA]</scope>
    <source>
        <strain evidence="3">91-197</strain>
    </source>
</reference>
<dbReference type="PANTHER" id="PTHR37519:SF1">
    <property type="entry name" value="DIHYDROXYBIPHENYL DIOXYGENASE DOMAIN-CONTAINING PROTEIN"/>
    <property type="match status" value="1"/>
</dbReference>
<dbReference type="Gene3D" id="3.10.180.10">
    <property type="entry name" value="2,3-Dihydroxybiphenyl 1,2-Dioxygenase, domain 1"/>
    <property type="match status" value="1"/>
</dbReference>
<evidence type="ECO:0000313" key="2">
    <source>
        <dbReference type="EMBL" id="QOD55732.1"/>
    </source>
</evidence>
<dbReference type="PANTHER" id="PTHR37519">
    <property type="match status" value="1"/>
</dbReference>
<name>A0A1V1VA85_PHODP</name>
<dbReference type="EMBL" id="CP061854">
    <property type="protein sequence ID" value="QOD55732.1"/>
    <property type="molecule type" value="Genomic_DNA"/>
</dbReference>
<sequence>MQKLKEIGLHPEQMLANLPAFMNKITSLLQELNISLTEYKADHIALRVNNYADAELLHQAWLEYGVEWSNNWINGRPIIVIGFTQPLQVGDWTIEALELPYPSNKTYPLQGWEHIEFVIPSNARTTDELKQHLTEQLPSLDWSGLEEKQVKVKASSPAGEKERLPNPTIAFKKDGVCIKLHPCSLKAVLESESE</sequence>
<accession>A0A1V1VA85</accession>
<dbReference type="GO" id="GO:0005829">
    <property type="term" value="C:cytosol"/>
    <property type="evidence" value="ECO:0007669"/>
    <property type="project" value="TreeGrafter"/>
</dbReference>
<reference evidence="2 4" key="3">
    <citation type="submission" date="2020-09" db="EMBL/GenBank/DDBJ databases">
        <title>Complete, closed and curated genome sequences of Photobacterium damselae subsp. piscicida isolates from Australia indicate localised evolution and additional plasmid-borne pathogenicity mechanisms.</title>
        <authorList>
            <person name="Baseggio L."/>
            <person name="Silayeva O."/>
            <person name="Buller N."/>
            <person name="Landos M."/>
            <person name="Engelstaedter J."/>
            <person name="Barnes A.C."/>
        </authorList>
    </citation>
    <scope>NUCLEOTIDE SEQUENCE [LARGE SCALE GENOMIC DNA]</scope>
    <source>
        <strain evidence="2 4">AS-16-0540-1</strain>
    </source>
</reference>
<dbReference type="Proteomes" id="UP000516656">
    <property type="component" value="Chromosome 1"/>
</dbReference>
<dbReference type="RefSeq" id="WP_086957757.1">
    <property type="nucleotide sequence ID" value="NZ_AP018045.1"/>
</dbReference>
<dbReference type="Proteomes" id="UP000218676">
    <property type="component" value="Chromosome 1"/>
</dbReference>
<dbReference type="NCBIfam" id="NF008683">
    <property type="entry name" value="PRK11700.1-6"/>
    <property type="match status" value="1"/>
</dbReference>
<dbReference type="AlphaFoldDB" id="A0A1V1VA85"/>
<gene>
    <name evidence="2" type="ORF">IC627_10430</name>
    <name evidence="1" type="ORF">PDPUS_1_01086</name>
</gene>
<dbReference type="InterPro" id="IPR029068">
    <property type="entry name" value="Glyas_Bleomycin-R_OHBP_Dase"/>
</dbReference>
<evidence type="ECO:0000313" key="1">
    <source>
        <dbReference type="EMBL" id="BAX52460.1"/>
    </source>
</evidence>
<evidence type="ECO:0000313" key="3">
    <source>
        <dbReference type="Proteomes" id="UP000218676"/>
    </source>
</evidence>
<proteinExistence type="predicted"/>
<dbReference type="EMBL" id="AP018045">
    <property type="protein sequence ID" value="BAX52460.1"/>
    <property type="molecule type" value="Genomic_DNA"/>
</dbReference>
<organism evidence="2 4">
    <name type="scientific">Photobacterium damsela subsp. piscicida</name>
    <name type="common">Pasteurella piscicida</name>
    <dbReference type="NCBI Taxonomy" id="38294"/>
    <lineage>
        <taxon>Bacteria</taxon>
        <taxon>Pseudomonadati</taxon>
        <taxon>Pseudomonadota</taxon>
        <taxon>Gammaproteobacteria</taxon>
        <taxon>Vibrionales</taxon>
        <taxon>Vibrionaceae</taxon>
        <taxon>Photobacterium</taxon>
    </lineage>
</organism>
<evidence type="ECO:0000313" key="4">
    <source>
        <dbReference type="Proteomes" id="UP000516656"/>
    </source>
</evidence>
<reference evidence="1" key="1">
    <citation type="journal article" date="2017" name="Genome Announc.">
        <title>Whole-Genome Sequence of Photobacterium damselae subsp. piscicida Strain 91-197, Isolated from Hybrid Striped Bass (Morone sp.) in the United States.</title>
        <authorList>
            <person name="Teru Y."/>
            <person name="Hikima J."/>
            <person name="Kono T."/>
            <person name="Sakai M."/>
            <person name="Takano T."/>
            <person name="Hawke J.P."/>
            <person name="Takeyama H."/>
            <person name="Aoki T."/>
        </authorList>
    </citation>
    <scope>NUCLEOTIDE SEQUENCE</scope>
    <source>
        <strain evidence="1">91-197</strain>
    </source>
</reference>
<dbReference type="Pfam" id="PF06185">
    <property type="entry name" value="YecM"/>
    <property type="match status" value="1"/>
</dbReference>
<dbReference type="SUPFAM" id="SSF54593">
    <property type="entry name" value="Glyoxalase/Bleomycin resistance protein/Dihydroxybiphenyl dioxygenase"/>
    <property type="match status" value="1"/>
</dbReference>